<dbReference type="RefSeq" id="WP_320502702.1">
    <property type="nucleotide sequence ID" value="NZ_JAXCLX010000004.1"/>
</dbReference>
<dbReference type="PROSITE" id="PS50995">
    <property type="entry name" value="HTH_MARR_2"/>
    <property type="match status" value="1"/>
</dbReference>
<evidence type="ECO:0000313" key="5">
    <source>
        <dbReference type="EMBL" id="MDY0874232.1"/>
    </source>
</evidence>
<dbReference type="InterPro" id="IPR000835">
    <property type="entry name" value="HTH_MarR-typ"/>
</dbReference>
<name>A0ABU5E4E8_9PROT</name>
<proteinExistence type="predicted"/>
<keyword evidence="3" id="KW-0804">Transcription</keyword>
<evidence type="ECO:0000259" key="4">
    <source>
        <dbReference type="PROSITE" id="PS50995"/>
    </source>
</evidence>
<dbReference type="InterPro" id="IPR036388">
    <property type="entry name" value="WH-like_DNA-bd_sf"/>
</dbReference>
<keyword evidence="6" id="KW-1185">Reference proteome</keyword>
<dbReference type="EMBL" id="JAXCLX010000004">
    <property type="protein sequence ID" value="MDY0874232.1"/>
    <property type="molecule type" value="Genomic_DNA"/>
</dbReference>
<evidence type="ECO:0000313" key="6">
    <source>
        <dbReference type="Proteomes" id="UP001271769"/>
    </source>
</evidence>
<gene>
    <name evidence="5" type="ORF">SMD31_19995</name>
</gene>
<dbReference type="Proteomes" id="UP001271769">
    <property type="component" value="Unassembled WGS sequence"/>
</dbReference>
<dbReference type="SMART" id="SM00347">
    <property type="entry name" value="HTH_MARR"/>
    <property type="match status" value="1"/>
</dbReference>
<dbReference type="Pfam" id="PF12802">
    <property type="entry name" value="MarR_2"/>
    <property type="match status" value="1"/>
</dbReference>
<feature type="domain" description="HTH marR-type" evidence="4">
    <location>
        <begin position="5"/>
        <end position="137"/>
    </location>
</feature>
<keyword evidence="1" id="KW-0805">Transcription regulation</keyword>
<keyword evidence="2" id="KW-0238">DNA-binding</keyword>
<organism evidence="5 6">
    <name type="scientific">Dongia rigui</name>
    <dbReference type="NCBI Taxonomy" id="940149"/>
    <lineage>
        <taxon>Bacteria</taxon>
        <taxon>Pseudomonadati</taxon>
        <taxon>Pseudomonadota</taxon>
        <taxon>Alphaproteobacteria</taxon>
        <taxon>Rhodospirillales</taxon>
        <taxon>Dongiaceae</taxon>
        <taxon>Dongia</taxon>
    </lineage>
</organism>
<sequence length="173" mass="18956">MNKPDTRTANLLGALSLMLSDAMTDELGGLTDICDSDCAALIVIEQNPGITVDRLAKIVRLSQPGAVRMINRLVEEGRVERQTGIDRRARPLGLTAEGQRMVRAMLLGREKVLRAPLDALTDDERRSLEHLIEKMLQSMVTDEVASDTACRLCDDNACPQDRCPLAPNCSRAA</sequence>
<dbReference type="PANTHER" id="PTHR42756">
    <property type="entry name" value="TRANSCRIPTIONAL REGULATOR, MARR"/>
    <property type="match status" value="1"/>
</dbReference>
<protein>
    <submittedName>
        <fullName evidence="5">MarR family winged helix-turn-helix transcriptional regulator</fullName>
    </submittedName>
</protein>
<evidence type="ECO:0000256" key="2">
    <source>
        <dbReference type="ARBA" id="ARBA00023125"/>
    </source>
</evidence>
<evidence type="ECO:0000256" key="1">
    <source>
        <dbReference type="ARBA" id="ARBA00023015"/>
    </source>
</evidence>
<dbReference type="InterPro" id="IPR036390">
    <property type="entry name" value="WH_DNA-bd_sf"/>
</dbReference>
<accession>A0ABU5E4E8</accession>
<evidence type="ECO:0000256" key="3">
    <source>
        <dbReference type="ARBA" id="ARBA00023163"/>
    </source>
</evidence>
<reference evidence="5 6" key="1">
    <citation type="journal article" date="2013" name="Antonie Van Leeuwenhoek">
        <title>Dongia rigui sp. nov., isolated from freshwater of a large wetland in Korea.</title>
        <authorList>
            <person name="Baik K.S."/>
            <person name="Hwang Y.M."/>
            <person name="Choi J.S."/>
            <person name="Kwon J."/>
            <person name="Seong C.N."/>
        </authorList>
    </citation>
    <scope>NUCLEOTIDE SEQUENCE [LARGE SCALE GENOMIC DNA]</scope>
    <source>
        <strain evidence="5 6">04SU4-P</strain>
    </source>
</reference>
<comment type="caution">
    <text evidence="5">The sequence shown here is derived from an EMBL/GenBank/DDBJ whole genome shotgun (WGS) entry which is preliminary data.</text>
</comment>
<dbReference type="PRINTS" id="PR00598">
    <property type="entry name" value="HTHMARR"/>
</dbReference>
<dbReference type="PANTHER" id="PTHR42756:SF1">
    <property type="entry name" value="TRANSCRIPTIONAL REPRESSOR OF EMRAB OPERON"/>
    <property type="match status" value="1"/>
</dbReference>
<dbReference type="Gene3D" id="1.10.10.10">
    <property type="entry name" value="Winged helix-like DNA-binding domain superfamily/Winged helix DNA-binding domain"/>
    <property type="match status" value="1"/>
</dbReference>
<dbReference type="SUPFAM" id="SSF46785">
    <property type="entry name" value="Winged helix' DNA-binding domain"/>
    <property type="match status" value="1"/>
</dbReference>